<dbReference type="Pfam" id="PF03795">
    <property type="entry name" value="YCII"/>
    <property type="match status" value="1"/>
</dbReference>
<evidence type="ECO:0000256" key="1">
    <source>
        <dbReference type="ARBA" id="ARBA00007689"/>
    </source>
</evidence>
<dbReference type="EMBL" id="WEGH01000001">
    <property type="protein sequence ID" value="MQY04166.1"/>
    <property type="molecule type" value="Genomic_DNA"/>
</dbReference>
<accession>A0A7K0BSZ9</accession>
<dbReference type="SUPFAM" id="SSF54909">
    <property type="entry name" value="Dimeric alpha+beta barrel"/>
    <property type="match status" value="1"/>
</dbReference>
<keyword evidence="5" id="KW-1185">Reference proteome</keyword>
<evidence type="ECO:0000259" key="3">
    <source>
        <dbReference type="Pfam" id="PF03795"/>
    </source>
</evidence>
<name>A0A7K0BSZ9_9ACTN</name>
<dbReference type="PANTHER" id="PTHR35174">
    <property type="entry name" value="BLL7171 PROTEIN-RELATED"/>
    <property type="match status" value="1"/>
</dbReference>
<gene>
    <name evidence="4" type="ORF">ACRB68_22170</name>
</gene>
<feature type="domain" description="YCII-related" evidence="3">
    <location>
        <begin position="1"/>
        <end position="93"/>
    </location>
</feature>
<comment type="caution">
    <text evidence="4">The sequence shown here is derived from an EMBL/GenBank/DDBJ whole genome shotgun (WGS) entry which is preliminary data.</text>
</comment>
<dbReference type="InterPro" id="IPR011008">
    <property type="entry name" value="Dimeric_a/b-barrel"/>
</dbReference>
<feature type="region of interest" description="Disordered" evidence="2">
    <location>
        <begin position="1"/>
        <end position="21"/>
    </location>
</feature>
<dbReference type="OrthoDB" id="668782at2"/>
<sequence length="113" mass="12065">MRFMMMTSGDESSAQTPPDPQMMAEMGAFIEEMSKAGVLLATGGLEPGGTYVQATGGKMEVLDGPYAEAKEVVVGFALIEVSSREEAIELSRRFWAIVGEGKGVIQQVFGPED</sequence>
<dbReference type="RefSeq" id="WP_153531978.1">
    <property type="nucleotide sequence ID" value="NZ_WEGH01000001.1"/>
</dbReference>
<dbReference type="AlphaFoldDB" id="A0A7K0BSZ9"/>
<dbReference type="InterPro" id="IPR005545">
    <property type="entry name" value="YCII"/>
</dbReference>
<protein>
    <recommendedName>
        <fullName evidence="3">YCII-related domain-containing protein</fullName>
    </recommendedName>
</protein>
<proteinExistence type="inferred from homology"/>
<evidence type="ECO:0000313" key="4">
    <source>
        <dbReference type="EMBL" id="MQY04166.1"/>
    </source>
</evidence>
<evidence type="ECO:0000256" key="2">
    <source>
        <dbReference type="SAM" id="MobiDB-lite"/>
    </source>
</evidence>
<dbReference type="Gene3D" id="3.30.70.1060">
    <property type="entry name" value="Dimeric alpha+beta barrel"/>
    <property type="match status" value="1"/>
</dbReference>
<dbReference type="Proteomes" id="UP000487268">
    <property type="component" value="Unassembled WGS sequence"/>
</dbReference>
<evidence type="ECO:0000313" key="5">
    <source>
        <dbReference type="Proteomes" id="UP000487268"/>
    </source>
</evidence>
<organism evidence="4 5">
    <name type="scientific">Actinomadura macrotermitis</name>
    <dbReference type="NCBI Taxonomy" id="2585200"/>
    <lineage>
        <taxon>Bacteria</taxon>
        <taxon>Bacillati</taxon>
        <taxon>Actinomycetota</taxon>
        <taxon>Actinomycetes</taxon>
        <taxon>Streptosporangiales</taxon>
        <taxon>Thermomonosporaceae</taxon>
        <taxon>Actinomadura</taxon>
    </lineage>
</organism>
<reference evidence="4 5" key="1">
    <citation type="submission" date="2019-10" db="EMBL/GenBank/DDBJ databases">
        <title>Actinomadura rubteroloni sp. nov. and Actinomadura macrotermitis sp. nov., isolated from the gut of fungus growing-termite Macrotermes natalensis.</title>
        <authorList>
            <person name="Benndorf R."/>
            <person name="Martin K."/>
            <person name="Kuefner M."/>
            <person name="De Beer W."/>
            <person name="Kaster A.-K."/>
            <person name="Vollmers J."/>
            <person name="Poulsen M."/>
            <person name="Beemelmanns C."/>
        </authorList>
    </citation>
    <scope>NUCLEOTIDE SEQUENCE [LARGE SCALE GENOMIC DNA]</scope>
    <source>
        <strain evidence="4 5">RB68</strain>
    </source>
</reference>
<comment type="similarity">
    <text evidence="1">Belongs to the YciI family.</text>
</comment>